<feature type="binding site" evidence="4">
    <location>
        <position position="337"/>
    </location>
    <ligand>
        <name>(S)-malate</name>
        <dbReference type="ChEBI" id="CHEBI:15589"/>
    </ligand>
</feature>
<evidence type="ECO:0000256" key="4">
    <source>
        <dbReference type="PIRSR" id="PIRSR000106-2"/>
    </source>
</evidence>
<evidence type="ECO:0000256" key="3">
    <source>
        <dbReference type="ARBA" id="ARBA00022723"/>
    </source>
</evidence>
<dbReference type="Proteomes" id="UP000636709">
    <property type="component" value="Unassembled WGS sequence"/>
</dbReference>
<dbReference type="GO" id="GO:0051287">
    <property type="term" value="F:NAD binding"/>
    <property type="evidence" value="ECO:0007669"/>
    <property type="project" value="InterPro"/>
</dbReference>
<dbReference type="AlphaFoldDB" id="A0A835AWH9"/>
<comment type="caution">
    <text evidence="9">The sequence shown here is derived from an EMBL/GenBank/DDBJ whole genome shotgun (WGS) entry which is preliminary data.</text>
</comment>
<evidence type="ECO:0000256" key="1">
    <source>
        <dbReference type="ARBA" id="ARBA00001936"/>
    </source>
</evidence>
<dbReference type="SUPFAM" id="SSF51735">
    <property type="entry name" value="NAD(P)-binding Rossmann-fold domains"/>
    <property type="match status" value="1"/>
</dbReference>
<feature type="binding site" evidence="4">
    <location>
        <position position="137"/>
    </location>
    <ligand>
        <name>(S)-malate</name>
        <dbReference type="ChEBI" id="CHEBI:15589"/>
    </ligand>
</feature>
<dbReference type="InterPro" id="IPR036291">
    <property type="entry name" value="NAD(P)-bd_dom_sf"/>
</dbReference>
<dbReference type="InterPro" id="IPR046346">
    <property type="entry name" value="Aminoacid_DH-like_N_sf"/>
</dbReference>
<organism evidence="9 10">
    <name type="scientific">Digitaria exilis</name>
    <dbReference type="NCBI Taxonomy" id="1010633"/>
    <lineage>
        <taxon>Eukaryota</taxon>
        <taxon>Viridiplantae</taxon>
        <taxon>Streptophyta</taxon>
        <taxon>Embryophyta</taxon>
        <taxon>Tracheophyta</taxon>
        <taxon>Spermatophyta</taxon>
        <taxon>Magnoliopsida</taxon>
        <taxon>Liliopsida</taxon>
        <taxon>Poales</taxon>
        <taxon>Poaceae</taxon>
        <taxon>PACMAD clade</taxon>
        <taxon>Panicoideae</taxon>
        <taxon>Panicodae</taxon>
        <taxon>Paniceae</taxon>
        <taxon>Anthephorinae</taxon>
        <taxon>Digitaria</taxon>
    </lineage>
</organism>
<dbReference type="SMART" id="SM00919">
    <property type="entry name" value="Malic_M"/>
    <property type="match status" value="1"/>
</dbReference>
<protein>
    <recommendedName>
        <fullName evidence="6">Malic enzyme</fullName>
    </recommendedName>
</protein>
<dbReference type="PROSITE" id="PS00331">
    <property type="entry name" value="MALIC_ENZYMES"/>
    <property type="match status" value="1"/>
</dbReference>
<accession>A0A835AWH9</accession>
<dbReference type="EMBL" id="JACEFO010002133">
    <property type="protein sequence ID" value="KAF8678602.1"/>
    <property type="molecule type" value="Genomic_DNA"/>
</dbReference>
<evidence type="ECO:0000256" key="6">
    <source>
        <dbReference type="RuleBase" id="RU003426"/>
    </source>
</evidence>
<dbReference type="InterPro" id="IPR001891">
    <property type="entry name" value="Malic_OxRdtase"/>
</dbReference>
<sequence length="573" mass="64500">MRDPRYNKGLAFTETERETHYLRGLLPPAIISQELQERKIMNNIRQYQVPLQRYMAMMDLQERNERLFYKLLIDNVEELLPVVYTPTVGEACQKYGSIFTRSQGLYISLKEKGKILEVLKNWPERSIQVIVVTDGERILGLGDLGCQGHGSGWTSASFLHDFLSCSSPQTELDPFCITQEYADFLQEFMTAVKQNYGEKVLIQFEDFANHNAFELLAKYGTTHLVFNDDIQGTASVVLAGLIAAQKLLGGTLADHTFLFLGAGEAGTGIAELIALEISRQTKAPIEECRKKIWLVDSKAIKPTVLIGTSGKGQTFTKDVIEAISSFNERPIILALSNPTSQSECTAEQAYTWSKGRAVFATGSPFDPVEYDGKIHVPGQANNAYIFPGFGLGVVMSGAIRVHDDMLLAACPKTTRKLWSSLRSGFNLSFLDHMHVKQWARNNKFVDQCTLYAFFEIYAGLTNLLLPYMLEQRRLLPSRSQKRILKMGSSILPSQTSGRSLPTLLPTLQQRHMNLVSIILVCFFDKDDYALIGKGWLITQLFSCVGLASRRPRPKDLVKYAESCMYSPIYRNYR</sequence>
<comment type="cofactor">
    <cofactor evidence="1">
        <name>Mn(2+)</name>
        <dbReference type="ChEBI" id="CHEBI:29035"/>
    </cofactor>
</comment>
<dbReference type="PRINTS" id="PR00072">
    <property type="entry name" value="MALOXRDTASE"/>
</dbReference>
<name>A0A835AWH9_9POAL</name>
<dbReference type="Pfam" id="PF00390">
    <property type="entry name" value="malic"/>
    <property type="match status" value="2"/>
</dbReference>
<comment type="similarity">
    <text evidence="2 6">Belongs to the malic enzymes family.</text>
</comment>
<dbReference type="InterPro" id="IPR012301">
    <property type="entry name" value="Malic_N_dom"/>
</dbReference>
<dbReference type="PANTHER" id="PTHR23406">
    <property type="entry name" value="MALIC ENZYME-RELATED"/>
    <property type="match status" value="1"/>
</dbReference>
<keyword evidence="3 5" id="KW-0479">Metal-binding</keyword>
<evidence type="ECO:0000313" key="9">
    <source>
        <dbReference type="EMBL" id="KAF8678602.1"/>
    </source>
</evidence>
<feature type="binding site" evidence="5">
    <location>
        <position position="206"/>
    </location>
    <ligand>
        <name>a divalent metal cation</name>
        <dbReference type="ChEBI" id="CHEBI:60240"/>
    </ligand>
</feature>
<comment type="cofactor">
    <cofactor evidence="5">
        <name>Mg(2+)</name>
        <dbReference type="ChEBI" id="CHEBI:18420"/>
    </cofactor>
    <cofactor evidence="5">
        <name>Mn(2+)</name>
        <dbReference type="ChEBI" id="CHEBI:29035"/>
    </cofactor>
    <text evidence="5">Divalent metal cations. Prefers magnesium or manganese.</text>
</comment>
<dbReference type="Pfam" id="PF03949">
    <property type="entry name" value="Malic_M"/>
    <property type="match status" value="2"/>
</dbReference>
<feature type="binding site" evidence="5">
    <location>
        <position position="229"/>
    </location>
    <ligand>
        <name>a divalent metal cation</name>
        <dbReference type="ChEBI" id="CHEBI:60240"/>
    </ligand>
</feature>
<feature type="domain" description="Malic enzyme NAD-binding" evidence="7">
    <location>
        <begin position="230"/>
        <end position="440"/>
    </location>
</feature>
<evidence type="ECO:0000256" key="5">
    <source>
        <dbReference type="PIRSR" id="PIRSR000106-3"/>
    </source>
</evidence>
<reference evidence="9" key="1">
    <citation type="submission" date="2020-07" db="EMBL/GenBank/DDBJ databases">
        <title>Genome sequence and genetic diversity analysis of an under-domesticated orphan crop, white fonio (Digitaria exilis).</title>
        <authorList>
            <person name="Bennetzen J.L."/>
            <person name="Chen S."/>
            <person name="Ma X."/>
            <person name="Wang X."/>
            <person name="Yssel A.E.J."/>
            <person name="Chaluvadi S.R."/>
            <person name="Johnson M."/>
            <person name="Gangashetty P."/>
            <person name="Hamidou F."/>
            <person name="Sanogo M.D."/>
            <person name="Zwaenepoel A."/>
            <person name="Wallace J."/>
            <person name="Van De Peer Y."/>
            <person name="Van Deynze A."/>
        </authorList>
    </citation>
    <scope>NUCLEOTIDE SEQUENCE</scope>
    <source>
        <tissue evidence="9">Leaves</tissue>
    </source>
</reference>
<dbReference type="SMART" id="SM01274">
    <property type="entry name" value="malic"/>
    <property type="match status" value="1"/>
</dbReference>
<dbReference type="Gene3D" id="3.40.50.10380">
    <property type="entry name" value="Malic enzyme, N-terminal domain"/>
    <property type="match status" value="2"/>
</dbReference>
<keyword evidence="6" id="KW-0560">Oxidoreductase</keyword>
<dbReference type="SUPFAM" id="SSF53223">
    <property type="entry name" value="Aminoacid dehydrogenase-like, N-terminal domain"/>
    <property type="match status" value="1"/>
</dbReference>
<dbReference type="GO" id="GO:0004473">
    <property type="term" value="F:malate dehydrogenase (decarboxylating) (NADP+) activity"/>
    <property type="evidence" value="ECO:0007669"/>
    <property type="project" value="TreeGrafter"/>
</dbReference>
<dbReference type="InterPro" id="IPR037062">
    <property type="entry name" value="Malic_N_dom_sf"/>
</dbReference>
<dbReference type="Gene3D" id="3.40.50.720">
    <property type="entry name" value="NAD(P)-binding Rossmann-like Domain"/>
    <property type="match status" value="2"/>
</dbReference>
<dbReference type="PANTHER" id="PTHR23406:SF89">
    <property type="entry name" value="NADP-DEPENDENT MALIC ENZYME 1"/>
    <property type="match status" value="1"/>
</dbReference>
<feature type="binding site" evidence="4">
    <location>
        <position position="381"/>
    </location>
    <ligand>
        <name>(S)-malate</name>
        <dbReference type="ChEBI" id="CHEBI:15589"/>
    </ligand>
</feature>
<dbReference type="InterPro" id="IPR015884">
    <property type="entry name" value="Malic_enzyme_CS"/>
</dbReference>
<dbReference type="InterPro" id="IPR012302">
    <property type="entry name" value="Malic_NAD-bd"/>
</dbReference>
<dbReference type="GO" id="GO:0046872">
    <property type="term" value="F:metal ion binding"/>
    <property type="evidence" value="ECO:0007669"/>
    <property type="project" value="UniProtKB-KW"/>
</dbReference>
<feature type="domain" description="Malic enzyme N-terminal" evidence="8">
    <location>
        <begin position="61"/>
        <end position="220"/>
    </location>
</feature>
<feature type="binding site" evidence="5">
    <location>
        <position position="205"/>
    </location>
    <ligand>
        <name>a divalent metal cation</name>
        <dbReference type="ChEBI" id="CHEBI:60240"/>
    </ligand>
</feature>
<dbReference type="OrthoDB" id="5365701at2759"/>
<evidence type="ECO:0000256" key="2">
    <source>
        <dbReference type="ARBA" id="ARBA00008785"/>
    </source>
</evidence>
<evidence type="ECO:0000259" key="8">
    <source>
        <dbReference type="SMART" id="SM01274"/>
    </source>
</evidence>
<dbReference type="GO" id="GO:0006108">
    <property type="term" value="P:malate metabolic process"/>
    <property type="evidence" value="ECO:0007669"/>
    <property type="project" value="TreeGrafter"/>
</dbReference>
<evidence type="ECO:0000259" key="7">
    <source>
        <dbReference type="SMART" id="SM00919"/>
    </source>
</evidence>
<gene>
    <name evidence="9" type="ORF">HU200_046220</name>
</gene>
<dbReference type="GO" id="GO:0009507">
    <property type="term" value="C:chloroplast"/>
    <property type="evidence" value="ECO:0007669"/>
    <property type="project" value="TreeGrafter"/>
</dbReference>
<proteinExistence type="inferred from homology"/>
<evidence type="ECO:0000313" key="10">
    <source>
        <dbReference type="Proteomes" id="UP000636709"/>
    </source>
</evidence>
<keyword evidence="10" id="KW-1185">Reference proteome</keyword>